<accession>A0A1I7YWK9</accession>
<sequence>MDNVDELLQGRIKVDEERIPSGMWGPSFSRYPMKLKLFLPLLFVVPVLLLAVHRSYFIVVSIVDSFQSFLQRLDFSPDPLNLGAIDCYDTSYQCREGYVRTDTMVEPYMTRSYDMKERSDKRILPFCPSTHLPDPILLQQRSRRAVAEDPRAEPQNLRKPIRASRSREPGIILWTVGTATH</sequence>
<evidence type="ECO:0000313" key="3">
    <source>
        <dbReference type="WBParaSite" id="L893_g20249.t1"/>
    </source>
</evidence>
<keyword evidence="1" id="KW-0472">Membrane</keyword>
<name>A0A1I7YWK9_9BILA</name>
<evidence type="ECO:0000256" key="1">
    <source>
        <dbReference type="SAM" id="Phobius"/>
    </source>
</evidence>
<dbReference type="Proteomes" id="UP000095287">
    <property type="component" value="Unplaced"/>
</dbReference>
<proteinExistence type="predicted"/>
<keyword evidence="2" id="KW-1185">Reference proteome</keyword>
<evidence type="ECO:0000313" key="2">
    <source>
        <dbReference type="Proteomes" id="UP000095287"/>
    </source>
</evidence>
<reference evidence="3" key="1">
    <citation type="submission" date="2016-11" db="UniProtKB">
        <authorList>
            <consortium name="WormBaseParasite"/>
        </authorList>
    </citation>
    <scope>IDENTIFICATION</scope>
</reference>
<dbReference type="WBParaSite" id="L893_g20249.t1">
    <property type="protein sequence ID" value="L893_g20249.t1"/>
    <property type="gene ID" value="L893_g20249"/>
</dbReference>
<dbReference type="AlphaFoldDB" id="A0A1I7YWK9"/>
<protein>
    <submittedName>
        <fullName evidence="3">G_PROTEIN_RECEP_F1_2 domain-containing protein</fullName>
    </submittedName>
</protein>
<keyword evidence="1" id="KW-1133">Transmembrane helix</keyword>
<feature type="transmembrane region" description="Helical" evidence="1">
    <location>
        <begin position="37"/>
        <end position="63"/>
    </location>
</feature>
<keyword evidence="1" id="KW-0812">Transmembrane</keyword>
<organism evidence="2 3">
    <name type="scientific">Steinernema glaseri</name>
    <dbReference type="NCBI Taxonomy" id="37863"/>
    <lineage>
        <taxon>Eukaryota</taxon>
        <taxon>Metazoa</taxon>
        <taxon>Ecdysozoa</taxon>
        <taxon>Nematoda</taxon>
        <taxon>Chromadorea</taxon>
        <taxon>Rhabditida</taxon>
        <taxon>Tylenchina</taxon>
        <taxon>Panagrolaimomorpha</taxon>
        <taxon>Strongyloidoidea</taxon>
        <taxon>Steinernematidae</taxon>
        <taxon>Steinernema</taxon>
    </lineage>
</organism>